<dbReference type="RefSeq" id="WP_043635572.1">
    <property type="nucleotide sequence ID" value="NZ_JBBIGS010000035.1"/>
</dbReference>
<sequence>MKKYIIMALAGLAAGIAQAAPTEQPTPAEAEAAFKTQALAEFNNKPESTHTVLMRSMLESMLKDLRVTSVSDCQNDEENATLDCEVSYQGRKLTGKPVEREQRMRFSRQDGQWRIVPPPKDADDEEAGAASSPQ</sequence>
<proteinExistence type="predicted"/>
<feature type="signal peptide" evidence="2">
    <location>
        <begin position="1"/>
        <end position="19"/>
    </location>
</feature>
<organism evidence="3 4">
    <name type="scientific">Chromobacterium haemolyticum</name>
    <dbReference type="NCBI Taxonomy" id="394935"/>
    <lineage>
        <taxon>Bacteria</taxon>
        <taxon>Pseudomonadati</taxon>
        <taxon>Pseudomonadota</taxon>
        <taxon>Betaproteobacteria</taxon>
        <taxon>Neisseriales</taxon>
        <taxon>Chromobacteriaceae</taxon>
        <taxon>Chromobacterium</taxon>
    </lineage>
</organism>
<feature type="region of interest" description="Disordered" evidence="1">
    <location>
        <begin position="95"/>
        <end position="134"/>
    </location>
</feature>
<protein>
    <recommendedName>
        <fullName evidence="5">DUF4878 domain-containing protein</fullName>
    </recommendedName>
</protein>
<feature type="chain" id="PRO_5010710594" description="DUF4878 domain-containing protein" evidence="2">
    <location>
        <begin position="20"/>
        <end position="134"/>
    </location>
</feature>
<evidence type="ECO:0000256" key="1">
    <source>
        <dbReference type="SAM" id="MobiDB-lite"/>
    </source>
</evidence>
<evidence type="ECO:0000256" key="2">
    <source>
        <dbReference type="SAM" id="SignalP"/>
    </source>
</evidence>
<feature type="compositionally biased region" description="Basic and acidic residues" evidence="1">
    <location>
        <begin position="97"/>
        <end position="108"/>
    </location>
</feature>
<name>A0A1W0D4K1_9NEIS</name>
<gene>
    <name evidence="3" type="ORF">B0T45_06790</name>
</gene>
<dbReference type="Proteomes" id="UP000192721">
    <property type="component" value="Unassembled WGS sequence"/>
</dbReference>
<dbReference type="EMBL" id="MUKV01000006">
    <property type="protein sequence ID" value="OQS41941.1"/>
    <property type="molecule type" value="Genomic_DNA"/>
</dbReference>
<evidence type="ECO:0000313" key="4">
    <source>
        <dbReference type="Proteomes" id="UP000192721"/>
    </source>
</evidence>
<evidence type="ECO:0008006" key="5">
    <source>
        <dbReference type="Google" id="ProtNLM"/>
    </source>
</evidence>
<comment type="caution">
    <text evidence="3">The sequence shown here is derived from an EMBL/GenBank/DDBJ whole genome shotgun (WGS) entry which is preliminary data.</text>
</comment>
<accession>A0A1W0D4K1</accession>
<dbReference type="AlphaFoldDB" id="A0A1W0D4K1"/>
<reference evidence="3 4" key="1">
    <citation type="submission" date="2017-02" db="EMBL/GenBank/DDBJ databases">
        <title>Chromobacterium haemolyticum H5244.</title>
        <authorList>
            <person name="Gulvik C.A."/>
        </authorList>
    </citation>
    <scope>NUCLEOTIDE SEQUENCE [LARGE SCALE GENOMIC DNA]</scope>
    <source>
        <strain evidence="3 4">H5244</strain>
    </source>
</reference>
<evidence type="ECO:0000313" key="3">
    <source>
        <dbReference type="EMBL" id="OQS41941.1"/>
    </source>
</evidence>
<keyword evidence="2" id="KW-0732">Signal</keyword>